<dbReference type="InParanoid" id="A0A1V9XW05"/>
<comment type="caution">
    <text evidence="1">The sequence shown here is derived from an EMBL/GenBank/DDBJ whole genome shotgun (WGS) entry which is preliminary data.</text>
</comment>
<keyword evidence="2" id="KW-1185">Reference proteome</keyword>
<proteinExistence type="predicted"/>
<organism evidence="1 2">
    <name type="scientific">Tropilaelaps mercedesae</name>
    <dbReference type="NCBI Taxonomy" id="418985"/>
    <lineage>
        <taxon>Eukaryota</taxon>
        <taxon>Metazoa</taxon>
        <taxon>Ecdysozoa</taxon>
        <taxon>Arthropoda</taxon>
        <taxon>Chelicerata</taxon>
        <taxon>Arachnida</taxon>
        <taxon>Acari</taxon>
        <taxon>Parasitiformes</taxon>
        <taxon>Mesostigmata</taxon>
        <taxon>Gamasina</taxon>
        <taxon>Dermanyssoidea</taxon>
        <taxon>Laelapidae</taxon>
        <taxon>Tropilaelaps</taxon>
    </lineage>
</organism>
<sequence length="95" mass="10660">MQSHMRLIKFIKLGNIYTHIERRSFTALLCFLMAAVAVSSVLLLTSALTSAVHFNISFSPWTVTCNLRLLLFIRSSIMVTKSLVLSSSTTEGRYC</sequence>
<dbReference type="EMBL" id="MNPL01003227">
    <property type="protein sequence ID" value="OQR77687.1"/>
    <property type="molecule type" value="Genomic_DNA"/>
</dbReference>
<evidence type="ECO:0000313" key="2">
    <source>
        <dbReference type="Proteomes" id="UP000192247"/>
    </source>
</evidence>
<gene>
    <name evidence="1" type="ORF">BIW11_06914</name>
</gene>
<feature type="non-terminal residue" evidence="1">
    <location>
        <position position="95"/>
    </location>
</feature>
<accession>A0A1V9XW05</accession>
<dbReference type="AlphaFoldDB" id="A0A1V9XW05"/>
<reference evidence="1 2" key="1">
    <citation type="journal article" date="2017" name="Gigascience">
        <title>Draft genome of the honey bee ectoparasitic mite, Tropilaelaps mercedesae, is shaped by the parasitic life history.</title>
        <authorList>
            <person name="Dong X."/>
            <person name="Armstrong S.D."/>
            <person name="Xia D."/>
            <person name="Makepeace B.L."/>
            <person name="Darby A.C."/>
            <person name="Kadowaki T."/>
        </authorList>
    </citation>
    <scope>NUCLEOTIDE SEQUENCE [LARGE SCALE GENOMIC DNA]</scope>
    <source>
        <strain evidence="1">Wuxi-XJTLU</strain>
    </source>
</reference>
<name>A0A1V9XW05_9ACAR</name>
<evidence type="ECO:0000313" key="1">
    <source>
        <dbReference type="EMBL" id="OQR77687.1"/>
    </source>
</evidence>
<dbReference type="Proteomes" id="UP000192247">
    <property type="component" value="Unassembled WGS sequence"/>
</dbReference>
<protein>
    <submittedName>
        <fullName evidence="1">Uncharacterized protein</fullName>
    </submittedName>
</protein>